<dbReference type="RefSeq" id="YP_009118784.1">
    <property type="nucleotide sequence ID" value="NC_025425.1"/>
</dbReference>
<keyword evidence="2" id="KW-1185">Reference proteome</keyword>
<reference evidence="1 2" key="1">
    <citation type="submission" date="2012-08" db="EMBL/GenBank/DDBJ databases">
        <title>Selection and characterization of a candidate therapeutic bacteriophage that lyses the German Escherichia coli O104:H4 outbreak strain.</title>
        <authorList>
            <person name="Merabishvilli M."/>
            <person name="De Vos D."/>
            <person name="Verbeken G."/>
            <person name="Kropinski A."/>
            <person name="Vandenheuvel D."/>
            <person name="Lavigne R."/>
            <person name="Wattiau P."/>
            <person name="Mast J."/>
            <person name="Ragimbeau C."/>
            <person name="Mossong J."/>
            <person name="Scheres J."/>
            <person name="Chanishvili N."/>
            <person name="Vaneechoutte M."/>
            <person name="Pirnay J.P."/>
        </authorList>
    </citation>
    <scope>NUCLEOTIDE SEQUENCE [LARGE SCALE GENOMIC DNA]</scope>
</reference>
<dbReference type="GeneID" id="23301141"/>
<gene>
    <name evidence="1" type="ORF">BN201_0101</name>
</gene>
<proteinExistence type="predicted"/>
<name>A0A0B7MJ66_9CAUD</name>
<evidence type="ECO:0000313" key="2">
    <source>
        <dbReference type="Proteomes" id="UP000203896"/>
    </source>
</evidence>
<dbReference type="Proteomes" id="UP000203896">
    <property type="component" value="Segment"/>
</dbReference>
<dbReference type="KEGG" id="vg:23301141"/>
<sequence>MKNKDSVARRFRATIKKNRKVQPDKLYGVLVGKVNDERPDL</sequence>
<protein>
    <submittedName>
        <fullName evidence="1">Uncharacterized protein</fullName>
    </submittedName>
</protein>
<dbReference type="EMBL" id="HE978309">
    <property type="protein sequence ID" value="CEO90704.1"/>
    <property type="molecule type" value="Genomic_DNA"/>
</dbReference>
<organism evidence="1 2">
    <name type="scientific">Enterobacteria phage GEC-3S</name>
    <dbReference type="NCBI Taxonomy" id="1222338"/>
    <lineage>
        <taxon>Viruses</taxon>
        <taxon>Duplodnaviria</taxon>
        <taxon>Heunggongvirae</taxon>
        <taxon>Uroviricota</taxon>
        <taxon>Caudoviricetes</taxon>
        <taxon>Pantevenvirales</taxon>
        <taxon>Straboviridae</taxon>
        <taxon>Krischvirus</taxon>
        <taxon>Krischvirus gec3s</taxon>
    </lineage>
</organism>
<accession>A0A0B7MJ66</accession>
<evidence type="ECO:0000313" key="1">
    <source>
        <dbReference type="EMBL" id="CEO90704.1"/>
    </source>
</evidence>